<evidence type="ECO:0000313" key="5">
    <source>
        <dbReference type="Proteomes" id="UP000000305"/>
    </source>
</evidence>
<dbReference type="InParanoid" id="E9HQE2"/>
<reference evidence="4 5" key="1">
    <citation type="journal article" date="2011" name="Science">
        <title>The ecoresponsive genome of Daphnia pulex.</title>
        <authorList>
            <person name="Colbourne J.K."/>
            <person name="Pfrender M.E."/>
            <person name="Gilbert D."/>
            <person name="Thomas W.K."/>
            <person name="Tucker A."/>
            <person name="Oakley T.H."/>
            <person name="Tokishita S."/>
            <person name="Aerts A."/>
            <person name="Arnold G.J."/>
            <person name="Basu M.K."/>
            <person name="Bauer D.J."/>
            <person name="Caceres C.E."/>
            <person name="Carmel L."/>
            <person name="Casola C."/>
            <person name="Choi J.H."/>
            <person name="Detter J.C."/>
            <person name="Dong Q."/>
            <person name="Dusheyko S."/>
            <person name="Eads B.D."/>
            <person name="Frohlich T."/>
            <person name="Geiler-Samerotte K.A."/>
            <person name="Gerlach D."/>
            <person name="Hatcher P."/>
            <person name="Jogdeo S."/>
            <person name="Krijgsveld J."/>
            <person name="Kriventseva E.V."/>
            <person name="Kultz D."/>
            <person name="Laforsch C."/>
            <person name="Lindquist E."/>
            <person name="Lopez J."/>
            <person name="Manak J.R."/>
            <person name="Muller J."/>
            <person name="Pangilinan J."/>
            <person name="Patwardhan R.P."/>
            <person name="Pitluck S."/>
            <person name="Pritham E.J."/>
            <person name="Rechtsteiner A."/>
            <person name="Rho M."/>
            <person name="Rogozin I.B."/>
            <person name="Sakarya O."/>
            <person name="Salamov A."/>
            <person name="Schaack S."/>
            <person name="Shapiro H."/>
            <person name="Shiga Y."/>
            <person name="Skalitzky C."/>
            <person name="Smith Z."/>
            <person name="Souvorov A."/>
            <person name="Sung W."/>
            <person name="Tang Z."/>
            <person name="Tsuchiya D."/>
            <person name="Tu H."/>
            <person name="Vos H."/>
            <person name="Wang M."/>
            <person name="Wolf Y.I."/>
            <person name="Yamagata H."/>
            <person name="Yamada T."/>
            <person name="Ye Y."/>
            <person name="Shaw J.R."/>
            <person name="Andrews J."/>
            <person name="Crease T.J."/>
            <person name="Tang H."/>
            <person name="Lucas S.M."/>
            <person name="Robertson H.M."/>
            <person name="Bork P."/>
            <person name="Koonin E.V."/>
            <person name="Zdobnov E.M."/>
            <person name="Grigoriev I.V."/>
            <person name="Lynch M."/>
            <person name="Boore J.L."/>
        </authorList>
    </citation>
    <scope>NUCLEOTIDE SEQUENCE [LARGE SCALE GENOMIC DNA]</scope>
</reference>
<dbReference type="PROSITE" id="PS50088">
    <property type="entry name" value="ANK_REPEAT"/>
    <property type="match status" value="2"/>
</dbReference>
<dbReference type="SMART" id="SM00248">
    <property type="entry name" value="ANK"/>
    <property type="match status" value="2"/>
</dbReference>
<dbReference type="PANTHER" id="PTHR46680:SF3">
    <property type="entry name" value="NF-KAPPA-B INHIBITOR CACTUS"/>
    <property type="match status" value="1"/>
</dbReference>
<dbReference type="PROSITE" id="PS50297">
    <property type="entry name" value="ANK_REP_REGION"/>
    <property type="match status" value="2"/>
</dbReference>
<dbReference type="EMBL" id="GL732718">
    <property type="protein sequence ID" value="EFX66042.1"/>
    <property type="molecule type" value="Genomic_DNA"/>
</dbReference>
<organism evidence="4 5">
    <name type="scientific">Daphnia pulex</name>
    <name type="common">Water flea</name>
    <dbReference type="NCBI Taxonomy" id="6669"/>
    <lineage>
        <taxon>Eukaryota</taxon>
        <taxon>Metazoa</taxon>
        <taxon>Ecdysozoa</taxon>
        <taxon>Arthropoda</taxon>
        <taxon>Crustacea</taxon>
        <taxon>Branchiopoda</taxon>
        <taxon>Diplostraca</taxon>
        <taxon>Cladocera</taxon>
        <taxon>Anomopoda</taxon>
        <taxon>Daphniidae</taxon>
        <taxon>Daphnia</taxon>
    </lineage>
</organism>
<keyword evidence="2 3" id="KW-0040">ANK repeat</keyword>
<dbReference type="OrthoDB" id="4772757at2759"/>
<sequence length="135" mass="14631">MNVKSVELLLAKGADVNCHETKRGRSALHIAVKKQSEEMVTLLLSCTSLNVNMQSYDGMTALHLAVLDELDKIQDKICSLLIKSGADPSILNYVNSSASSENEECDESDHEHLLGDGGVEKGQNSLDLTQCNLTV</sequence>
<gene>
    <name evidence="4" type="ORF">DAPPUDRAFT_65048</name>
</gene>
<dbReference type="InterPro" id="IPR051070">
    <property type="entry name" value="NF-kappa-B_inhibitor"/>
</dbReference>
<dbReference type="STRING" id="6669.E9HQE2"/>
<feature type="repeat" description="ANK" evidence="3">
    <location>
        <begin position="23"/>
        <end position="45"/>
    </location>
</feature>
<dbReference type="Gene3D" id="1.25.40.20">
    <property type="entry name" value="Ankyrin repeat-containing domain"/>
    <property type="match status" value="1"/>
</dbReference>
<dbReference type="OMA" id="QEICHGH"/>
<keyword evidence="5" id="KW-1185">Reference proteome</keyword>
<dbReference type="KEGG" id="dpx:DAPPUDRAFT_65048"/>
<keyword evidence="1" id="KW-0677">Repeat</keyword>
<evidence type="ECO:0000313" key="4">
    <source>
        <dbReference type="EMBL" id="EFX66042.1"/>
    </source>
</evidence>
<dbReference type="eggNOG" id="KOG0504">
    <property type="taxonomic scope" value="Eukaryota"/>
</dbReference>
<dbReference type="PANTHER" id="PTHR46680">
    <property type="entry name" value="NF-KAPPA-B INHIBITOR ALPHA"/>
    <property type="match status" value="1"/>
</dbReference>
<feature type="repeat" description="ANK" evidence="3">
    <location>
        <begin position="57"/>
        <end position="93"/>
    </location>
</feature>
<dbReference type="PhylomeDB" id="E9HQE2"/>
<evidence type="ECO:0000256" key="3">
    <source>
        <dbReference type="PROSITE-ProRule" id="PRU00023"/>
    </source>
</evidence>
<evidence type="ECO:0000256" key="2">
    <source>
        <dbReference type="ARBA" id="ARBA00023043"/>
    </source>
</evidence>
<name>E9HQE2_DAPPU</name>
<dbReference type="HOGENOM" id="CLU_1887812_0_0_1"/>
<dbReference type="Proteomes" id="UP000000305">
    <property type="component" value="Unassembled WGS sequence"/>
</dbReference>
<protein>
    <submittedName>
        <fullName evidence="4">Uncharacterized protein</fullName>
    </submittedName>
</protein>
<dbReference type="SUPFAM" id="SSF48403">
    <property type="entry name" value="Ankyrin repeat"/>
    <property type="match status" value="1"/>
</dbReference>
<evidence type="ECO:0000256" key="1">
    <source>
        <dbReference type="ARBA" id="ARBA00022737"/>
    </source>
</evidence>
<accession>E9HQE2</accession>
<dbReference type="InterPro" id="IPR036770">
    <property type="entry name" value="Ankyrin_rpt-contain_sf"/>
</dbReference>
<dbReference type="InterPro" id="IPR002110">
    <property type="entry name" value="Ankyrin_rpt"/>
</dbReference>
<dbReference type="Pfam" id="PF12796">
    <property type="entry name" value="Ank_2"/>
    <property type="match status" value="1"/>
</dbReference>
<dbReference type="AlphaFoldDB" id="E9HQE2"/>
<proteinExistence type="predicted"/>